<comment type="caution">
    <text evidence="1">The sequence shown here is derived from an EMBL/GenBank/DDBJ whole genome shotgun (WGS) entry which is preliminary data.</text>
</comment>
<accession>A0A4U8UZ44</accession>
<name>A0A4U8UZ44_STECR</name>
<dbReference type="Proteomes" id="UP000298663">
    <property type="component" value="Unassembled WGS sequence"/>
</dbReference>
<sequence>MATSLRCCCASVEFERTCKTVRINEEIVNKAEEGNEEYMDACGVSVSHSPSDDNSRKQLTFEIVDFALSG</sequence>
<keyword evidence="2" id="KW-1185">Reference proteome</keyword>
<reference evidence="1 2" key="2">
    <citation type="journal article" date="2019" name="G3 (Bethesda)">
        <title>Hybrid Assembly of the Genome of the Entomopathogenic Nematode Steinernema carpocapsae Identifies the X-Chromosome.</title>
        <authorList>
            <person name="Serra L."/>
            <person name="Macchietto M."/>
            <person name="Macias-Munoz A."/>
            <person name="McGill C.J."/>
            <person name="Rodriguez I.M."/>
            <person name="Rodriguez B."/>
            <person name="Murad R."/>
            <person name="Mortazavi A."/>
        </authorList>
    </citation>
    <scope>NUCLEOTIDE SEQUENCE [LARGE SCALE GENOMIC DNA]</scope>
    <source>
        <strain evidence="1 2">ALL</strain>
    </source>
</reference>
<gene>
    <name evidence="1" type="ORF">L596_004185</name>
</gene>
<organism evidence="1 2">
    <name type="scientific">Steinernema carpocapsae</name>
    <name type="common">Entomopathogenic nematode</name>
    <dbReference type="NCBI Taxonomy" id="34508"/>
    <lineage>
        <taxon>Eukaryota</taxon>
        <taxon>Metazoa</taxon>
        <taxon>Ecdysozoa</taxon>
        <taxon>Nematoda</taxon>
        <taxon>Chromadorea</taxon>
        <taxon>Rhabditida</taxon>
        <taxon>Tylenchina</taxon>
        <taxon>Panagrolaimomorpha</taxon>
        <taxon>Strongyloidoidea</taxon>
        <taxon>Steinernematidae</taxon>
        <taxon>Steinernema</taxon>
    </lineage>
</organism>
<dbReference type="EMBL" id="AZBU02000001">
    <property type="protein sequence ID" value="TMS37208.1"/>
    <property type="molecule type" value="Genomic_DNA"/>
</dbReference>
<proteinExistence type="predicted"/>
<dbReference type="AlphaFoldDB" id="A0A4U8UZ44"/>
<evidence type="ECO:0000313" key="1">
    <source>
        <dbReference type="EMBL" id="TMS37208.1"/>
    </source>
</evidence>
<protein>
    <submittedName>
        <fullName evidence="1">Uncharacterized protein</fullName>
    </submittedName>
</protein>
<evidence type="ECO:0000313" key="2">
    <source>
        <dbReference type="Proteomes" id="UP000298663"/>
    </source>
</evidence>
<reference evidence="1 2" key="1">
    <citation type="journal article" date="2015" name="Genome Biol.">
        <title>Comparative genomics of Steinernema reveals deeply conserved gene regulatory networks.</title>
        <authorList>
            <person name="Dillman A.R."/>
            <person name="Macchietto M."/>
            <person name="Porter C.F."/>
            <person name="Rogers A."/>
            <person name="Williams B."/>
            <person name="Antoshechkin I."/>
            <person name="Lee M.M."/>
            <person name="Goodwin Z."/>
            <person name="Lu X."/>
            <person name="Lewis E.E."/>
            <person name="Goodrich-Blair H."/>
            <person name="Stock S.P."/>
            <person name="Adams B.J."/>
            <person name="Sternberg P.W."/>
            <person name="Mortazavi A."/>
        </authorList>
    </citation>
    <scope>NUCLEOTIDE SEQUENCE [LARGE SCALE GENOMIC DNA]</scope>
    <source>
        <strain evidence="1 2">ALL</strain>
    </source>
</reference>